<evidence type="ECO:0000256" key="7">
    <source>
        <dbReference type="SAM" id="MobiDB-lite"/>
    </source>
</evidence>
<dbReference type="InterPro" id="IPR051836">
    <property type="entry name" value="Kremen_rcpt"/>
</dbReference>
<protein>
    <submittedName>
        <fullName evidence="10">WSC domain-containing protein 1</fullName>
    </submittedName>
</protein>
<evidence type="ECO:0000256" key="3">
    <source>
        <dbReference type="ARBA" id="ARBA00022729"/>
    </source>
</evidence>
<name>A0AAV9G387_9PEZI</name>
<keyword evidence="5" id="KW-0472">Membrane</keyword>
<dbReference type="InterPro" id="IPR057231">
    <property type="entry name" value="DUF7909"/>
</dbReference>
<reference evidence="10" key="2">
    <citation type="submission" date="2023-05" db="EMBL/GenBank/DDBJ databases">
        <authorList>
            <consortium name="Lawrence Berkeley National Laboratory"/>
            <person name="Steindorff A."/>
            <person name="Hensen N."/>
            <person name="Bonometti L."/>
            <person name="Westerberg I."/>
            <person name="Brannstrom I.O."/>
            <person name="Guillou S."/>
            <person name="Cros-Aarteil S."/>
            <person name="Calhoun S."/>
            <person name="Haridas S."/>
            <person name="Kuo A."/>
            <person name="Mondo S."/>
            <person name="Pangilinan J."/>
            <person name="Riley R."/>
            <person name="Labutti K."/>
            <person name="Andreopoulos B."/>
            <person name="Lipzen A."/>
            <person name="Chen C."/>
            <person name="Yanf M."/>
            <person name="Daum C."/>
            <person name="Ng V."/>
            <person name="Clum A."/>
            <person name="Ohm R."/>
            <person name="Martin F."/>
            <person name="Silar P."/>
            <person name="Natvig D."/>
            <person name="Lalanne C."/>
            <person name="Gautier V."/>
            <person name="Ament-Velasquez S.L."/>
            <person name="Kruys A."/>
            <person name="Hutchinson M.I."/>
            <person name="Powell A.J."/>
            <person name="Barry K."/>
            <person name="Miller A.N."/>
            <person name="Grigoriev I.V."/>
            <person name="Debuchy R."/>
            <person name="Gladieux P."/>
            <person name="Thoren M.H."/>
            <person name="Johannesson H."/>
        </authorList>
    </citation>
    <scope>NUCLEOTIDE SEQUENCE</scope>
    <source>
        <strain evidence="10">PSN243</strain>
    </source>
</reference>
<reference evidence="10" key="1">
    <citation type="journal article" date="2023" name="Mol. Phylogenet. Evol.">
        <title>Genome-scale phylogeny and comparative genomics of the fungal order Sordariales.</title>
        <authorList>
            <person name="Hensen N."/>
            <person name="Bonometti L."/>
            <person name="Westerberg I."/>
            <person name="Brannstrom I.O."/>
            <person name="Guillou S."/>
            <person name="Cros-Aarteil S."/>
            <person name="Calhoun S."/>
            <person name="Haridas S."/>
            <person name="Kuo A."/>
            <person name="Mondo S."/>
            <person name="Pangilinan J."/>
            <person name="Riley R."/>
            <person name="LaButti K."/>
            <person name="Andreopoulos B."/>
            <person name="Lipzen A."/>
            <person name="Chen C."/>
            <person name="Yan M."/>
            <person name="Daum C."/>
            <person name="Ng V."/>
            <person name="Clum A."/>
            <person name="Steindorff A."/>
            <person name="Ohm R.A."/>
            <person name="Martin F."/>
            <person name="Silar P."/>
            <person name="Natvig D.O."/>
            <person name="Lalanne C."/>
            <person name="Gautier V."/>
            <person name="Ament-Velasquez S.L."/>
            <person name="Kruys A."/>
            <person name="Hutchinson M.I."/>
            <person name="Powell A.J."/>
            <person name="Barry K."/>
            <person name="Miller A.N."/>
            <person name="Grigoriev I.V."/>
            <person name="Debuchy R."/>
            <person name="Gladieux P."/>
            <person name="Hiltunen Thoren M."/>
            <person name="Johannesson H."/>
        </authorList>
    </citation>
    <scope>NUCLEOTIDE SEQUENCE</scope>
    <source>
        <strain evidence="10">PSN243</strain>
    </source>
</reference>
<evidence type="ECO:0000313" key="10">
    <source>
        <dbReference type="EMBL" id="KAK4442272.1"/>
    </source>
</evidence>
<organism evidence="10 11">
    <name type="scientific">Podospora aff. communis PSN243</name>
    <dbReference type="NCBI Taxonomy" id="3040156"/>
    <lineage>
        <taxon>Eukaryota</taxon>
        <taxon>Fungi</taxon>
        <taxon>Dikarya</taxon>
        <taxon>Ascomycota</taxon>
        <taxon>Pezizomycotina</taxon>
        <taxon>Sordariomycetes</taxon>
        <taxon>Sordariomycetidae</taxon>
        <taxon>Sordariales</taxon>
        <taxon>Podosporaceae</taxon>
        <taxon>Podospora</taxon>
    </lineage>
</organism>
<dbReference type="PANTHER" id="PTHR24269:SF16">
    <property type="entry name" value="PROTEIN SLG1"/>
    <property type="match status" value="1"/>
</dbReference>
<evidence type="ECO:0000256" key="8">
    <source>
        <dbReference type="SAM" id="SignalP"/>
    </source>
</evidence>
<dbReference type="Pfam" id="PF25486">
    <property type="entry name" value="DUF7909"/>
    <property type="match status" value="1"/>
</dbReference>
<evidence type="ECO:0000256" key="4">
    <source>
        <dbReference type="ARBA" id="ARBA00022989"/>
    </source>
</evidence>
<comment type="caution">
    <text evidence="10">The sequence shown here is derived from an EMBL/GenBank/DDBJ whole genome shotgun (WGS) entry which is preliminary data.</text>
</comment>
<dbReference type="GO" id="GO:0005886">
    <property type="term" value="C:plasma membrane"/>
    <property type="evidence" value="ECO:0007669"/>
    <property type="project" value="TreeGrafter"/>
</dbReference>
<evidence type="ECO:0000256" key="2">
    <source>
        <dbReference type="ARBA" id="ARBA00022692"/>
    </source>
</evidence>
<dbReference type="PANTHER" id="PTHR24269">
    <property type="entry name" value="KREMEN PROTEIN"/>
    <property type="match status" value="1"/>
</dbReference>
<dbReference type="SMART" id="SM00321">
    <property type="entry name" value="WSC"/>
    <property type="match status" value="1"/>
</dbReference>
<gene>
    <name evidence="10" type="ORF">QBC34DRAFT_313446</name>
</gene>
<feature type="chain" id="PRO_5043619998" evidence="8">
    <location>
        <begin position="18"/>
        <end position="351"/>
    </location>
</feature>
<dbReference type="EMBL" id="MU866022">
    <property type="protein sequence ID" value="KAK4442272.1"/>
    <property type="molecule type" value="Genomic_DNA"/>
</dbReference>
<dbReference type="InterPro" id="IPR002889">
    <property type="entry name" value="WSC_carb-bd"/>
</dbReference>
<accession>A0AAV9G387</accession>
<keyword evidence="4" id="KW-1133">Transmembrane helix</keyword>
<dbReference type="PROSITE" id="PS51212">
    <property type="entry name" value="WSC"/>
    <property type="match status" value="1"/>
</dbReference>
<feature type="compositionally biased region" description="Low complexity" evidence="7">
    <location>
        <begin position="188"/>
        <end position="222"/>
    </location>
</feature>
<comment type="subcellular location">
    <subcellularLocation>
        <location evidence="1">Membrane</location>
        <topology evidence="1">Single-pass membrane protein</topology>
    </subcellularLocation>
</comment>
<evidence type="ECO:0000256" key="5">
    <source>
        <dbReference type="ARBA" id="ARBA00023136"/>
    </source>
</evidence>
<keyword evidence="11" id="KW-1185">Reference proteome</keyword>
<sequence>MKSKAALLLASVALAAAQCIIPETPLSDTISAPFRLQVQNVSRSEVHNQYMNLFLAGGGDRHLFIGPVGEPTFDLTLVDGAINWVAGGIRAVIGGEFSEVDHTTKLFMTGRGDPRAIFEPTYACNPDSPTETQVELRFITWQNQPAGGWICVRHAFDGSHEFRYYPPGNDLIDVSRECIKVTLVVRPSGSGPTTSTTASTPASSASTSTTSTTSTAPTSTGTNPPGLFADMTSLGFRFLGCAPEERRTVPFDFPGRTLPSLSQSSGTMTNAACMSFCSNAGYKYAGTEWSRECWCANSYAATRQPATTVASLANCNFVCSGAAGEYCGGDAWLSLYEKCEVGVPCENVVFV</sequence>
<evidence type="ECO:0000259" key="9">
    <source>
        <dbReference type="PROSITE" id="PS51212"/>
    </source>
</evidence>
<keyword evidence="3 8" id="KW-0732">Signal</keyword>
<feature type="signal peptide" evidence="8">
    <location>
        <begin position="1"/>
        <end position="17"/>
    </location>
</feature>
<keyword evidence="6" id="KW-0325">Glycoprotein</keyword>
<proteinExistence type="predicted"/>
<feature type="domain" description="WSC" evidence="9">
    <location>
        <begin position="235"/>
        <end position="339"/>
    </location>
</feature>
<dbReference type="Pfam" id="PF01822">
    <property type="entry name" value="WSC"/>
    <property type="match status" value="1"/>
</dbReference>
<evidence type="ECO:0000313" key="11">
    <source>
        <dbReference type="Proteomes" id="UP001321760"/>
    </source>
</evidence>
<evidence type="ECO:0000256" key="6">
    <source>
        <dbReference type="ARBA" id="ARBA00023180"/>
    </source>
</evidence>
<dbReference type="Proteomes" id="UP001321760">
    <property type="component" value="Unassembled WGS sequence"/>
</dbReference>
<feature type="region of interest" description="Disordered" evidence="7">
    <location>
        <begin position="188"/>
        <end position="225"/>
    </location>
</feature>
<evidence type="ECO:0000256" key="1">
    <source>
        <dbReference type="ARBA" id="ARBA00004167"/>
    </source>
</evidence>
<dbReference type="AlphaFoldDB" id="A0AAV9G387"/>
<keyword evidence="2" id="KW-0812">Transmembrane</keyword>